<gene>
    <name evidence="2" type="ORF">IAC06_02740</name>
</gene>
<proteinExistence type="predicted"/>
<protein>
    <submittedName>
        <fullName evidence="2">Uncharacterized protein</fullName>
    </submittedName>
</protein>
<evidence type="ECO:0000256" key="1">
    <source>
        <dbReference type="SAM" id="SignalP"/>
    </source>
</evidence>
<evidence type="ECO:0000313" key="2">
    <source>
        <dbReference type="EMBL" id="MBO8451788.1"/>
    </source>
</evidence>
<dbReference type="Proteomes" id="UP000823661">
    <property type="component" value="Unassembled WGS sequence"/>
</dbReference>
<evidence type="ECO:0000313" key="3">
    <source>
        <dbReference type="Proteomes" id="UP000823661"/>
    </source>
</evidence>
<feature type="signal peptide" evidence="1">
    <location>
        <begin position="1"/>
        <end position="20"/>
    </location>
</feature>
<organism evidence="2 3">
    <name type="scientific">Candidatus Cryptobacteroides intestinavium</name>
    <dbReference type="NCBI Taxonomy" id="2840766"/>
    <lineage>
        <taxon>Bacteria</taxon>
        <taxon>Pseudomonadati</taxon>
        <taxon>Bacteroidota</taxon>
        <taxon>Bacteroidia</taxon>
        <taxon>Bacteroidales</taxon>
        <taxon>Candidatus Cryptobacteroides</taxon>
    </lineage>
</organism>
<dbReference type="EMBL" id="JADIMI010000022">
    <property type="protein sequence ID" value="MBO8451788.1"/>
    <property type="molecule type" value="Genomic_DNA"/>
</dbReference>
<dbReference type="AlphaFoldDB" id="A0A9D9HI92"/>
<name>A0A9D9HI92_9BACT</name>
<accession>A0A9D9HI92</accession>
<reference evidence="2" key="1">
    <citation type="submission" date="2020-10" db="EMBL/GenBank/DDBJ databases">
        <authorList>
            <person name="Gilroy R."/>
        </authorList>
    </citation>
    <scope>NUCLEOTIDE SEQUENCE</scope>
    <source>
        <strain evidence="2">B1-20833</strain>
    </source>
</reference>
<comment type="caution">
    <text evidence="2">The sequence shown here is derived from an EMBL/GenBank/DDBJ whole genome shotgun (WGS) entry which is preliminary data.</text>
</comment>
<sequence length="77" mass="8096">MKKMIVAAAVAAMAAGGAVALRTIVNQSDPIFEANVEALTRYEGGPGCTGPKRENVHGNIFCHCENTVPCKDLYGCN</sequence>
<feature type="chain" id="PRO_5038417332" evidence="1">
    <location>
        <begin position="21"/>
        <end position="77"/>
    </location>
</feature>
<keyword evidence="1" id="KW-0732">Signal</keyword>
<reference evidence="2" key="2">
    <citation type="journal article" date="2021" name="PeerJ">
        <title>Extensive microbial diversity within the chicken gut microbiome revealed by metagenomics and culture.</title>
        <authorList>
            <person name="Gilroy R."/>
            <person name="Ravi A."/>
            <person name="Getino M."/>
            <person name="Pursley I."/>
            <person name="Horton D.L."/>
            <person name="Alikhan N.F."/>
            <person name="Baker D."/>
            <person name="Gharbi K."/>
            <person name="Hall N."/>
            <person name="Watson M."/>
            <person name="Adriaenssens E.M."/>
            <person name="Foster-Nyarko E."/>
            <person name="Jarju S."/>
            <person name="Secka A."/>
            <person name="Antonio M."/>
            <person name="Oren A."/>
            <person name="Chaudhuri R.R."/>
            <person name="La Ragione R."/>
            <person name="Hildebrand F."/>
            <person name="Pallen M.J."/>
        </authorList>
    </citation>
    <scope>NUCLEOTIDE SEQUENCE</scope>
    <source>
        <strain evidence="2">B1-20833</strain>
    </source>
</reference>